<dbReference type="Proteomes" id="UP001597511">
    <property type="component" value="Unassembled WGS sequence"/>
</dbReference>
<keyword evidence="3" id="KW-1185">Reference proteome</keyword>
<dbReference type="RefSeq" id="WP_386094931.1">
    <property type="nucleotide sequence ID" value="NZ_JBHUOZ010000001.1"/>
</dbReference>
<evidence type="ECO:0000313" key="2">
    <source>
        <dbReference type="EMBL" id="MFD2918587.1"/>
    </source>
</evidence>
<organism evidence="2 3">
    <name type="scientific">Terrimonas rubra</name>
    <dbReference type="NCBI Taxonomy" id="1035890"/>
    <lineage>
        <taxon>Bacteria</taxon>
        <taxon>Pseudomonadati</taxon>
        <taxon>Bacteroidota</taxon>
        <taxon>Chitinophagia</taxon>
        <taxon>Chitinophagales</taxon>
        <taxon>Chitinophagaceae</taxon>
        <taxon>Terrimonas</taxon>
    </lineage>
</organism>
<sequence>MNVLIVSKTRMHHGQCCVGGLTLEGKSIRLIMNNGNYPPENTDLSPGFIYNMKFTSKSKIDPPHIEDVIVQSYDLVEPLQVRMLDFIRNMGVPVWEGSPEELFDGKLQWTDNGSGYINKADIPTQSVGFWIPNQTLRKNIYYKKTRYSCNSNDTWYNIPYIGYDDAVKIIPAGTLIRVSLARWWDQMGTTELRCPLQLSGWYDR</sequence>
<gene>
    <name evidence="2" type="ORF">ACFS6H_02625</name>
</gene>
<evidence type="ECO:0000313" key="3">
    <source>
        <dbReference type="Proteomes" id="UP001597511"/>
    </source>
</evidence>
<comment type="caution">
    <text evidence="2">The sequence shown here is derived from an EMBL/GenBank/DDBJ whole genome shotgun (WGS) entry which is preliminary data.</text>
</comment>
<dbReference type="Pfam" id="PF22557">
    <property type="entry name" value="DuOB"/>
    <property type="match status" value="1"/>
</dbReference>
<accession>A0ABW6A3G7</accession>
<reference evidence="3" key="1">
    <citation type="journal article" date="2019" name="Int. J. Syst. Evol. Microbiol.">
        <title>The Global Catalogue of Microorganisms (GCM) 10K type strain sequencing project: providing services to taxonomists for standard genome sequencing and annotation.</title>
        <authorList>
            <consortium name="The Broad Institute Genomics Platform"/>
            <consortium name="The Broad Institute Genome Sequencing Center for Infectious Disease"/>
            <person name="Wu L."/>
            <person name="Ma J."/>
        </authorList>
    </citation>
    <scope>NUCLEOTIDE SEQUENCE [LARGE SCALE GENOMIC DNA]</scope>
    <source>
        <strain evidence="3">KCTC 23299</strain>
    </source>
</reference>
<protein>
    <recommendedName>
        <fullName evidence="1">Dual OB-containing domain-containing protein</fullName>
    </recommendedName>
</protein>
<dbReference type="InterPro" id="IPR054335">
    <property type="entry name" value="DuOB_dom"/>
</dbReference>
<proteinExistence type="predicted"/>
<dbReference type="EMBL" id="JBHUOZ010000001">
    <property type="protein sequence ID" value="MFD2918587.1"/>
    <property type="molecule type" value="Genomic_DNA"/>
</dbReference>
<name>A0ABW6A3G7_9BACT</name>
<evidence type="ECO:0000259" key="1">
    <source>
        <dbReference type="Pfam" id="PF22557"/>
    </source>
</evidence>
<feature type="domain" description="Dual OB-containing" evidence="1">
    <location>
        <begin position="1"/>
        <end position="191"/>
    </location>
</feature>